<comment type="pathway">
    <text evidence="9">Isoprenoid biosynthesis; isopentenyl diphosphate biosynthesis via DXP pathway; isopentenyl diphosphate from 1-deoxy-D-xylulose 5-phosphate: step 3/6.</text>
</comment>
<proteinExistence type="inferred from homology"/>
<feature type="active site" evidence="9">
    <location>
        <position position="9"/>
    </location>
</feature>
<comment type="similarity">
    <text evidence="1 9">Belongs to the GHMP kinase family. IspE subfamily.</text>
</comment>
<evidence type="ECO:0000313" key="12">
    <source>
        <dbReference type="EMBL" id="ADR18151.1"/>
    </source>
</evidence>
<dbReference type="InterPro" id="IPR013750">
    <property type="entry name" value="GHMP_kinase_C_dom"/>
</dbReference>
<dbReference type="SUPFAM" id="SSF55060">
    <property type="entry name" value="GHMP Kinase, C-terminal domain"/>
    <property type="match status" value="1"/>
</dbReference>
<dbReference type="AlphaFoldDB" id="E4TJI9"/>
<dbReference type="HAMAP" id="MF_00061">
    <property type="entry name" value="IspE"/>
    <property type="match status" value="1"/>
</dbReference>
<keyword evidence="9" id="KW-0414">Isoprene biosynthesis</keyword>
<dbReference type="PIRSF" id="PIRSF010376">
    <property type="entry name" value="IspE"/>
    <property type="match status" value="1"/>
</dbReference>
<dbReference type="OrthoDB" id="9809438at2"/>
<dbReference type="SUPFAM" id="SSF54211">
    <property type="entry name" value="Ribosomal protein S5 domain 2-like"/>
    <property type="match status" value="1"/>
</dbReference>
<name>E4TJI9_CALNY</name>
<feature type="binding site" evidence="9">
    <location>
        <begin position="90"/>
        <end position="100"/>
    </location>
    <ligand>
        <name>ATP</name>
        <dbReference type="ChEBI" id="CHEBI:30616"/>
    </ligand>
</feature>
<keyword evidence="5 9" id="KW-0547">Nucleotide-binding</keyword>
<dbReference type="InterPro" id="IPR020568">
    <property type="entry name" value="Ribosomal_Su5_D2-typ_SF"/>
</dbReference>
<dbReference type="GO" id="GO:0005524">
    <property type="term" value="F:ATP binding"/>
    <property type="evidence" value="ECO:0007669"/>
    <property type="project" value="UniProtKB-UniRule"/>
</dbReference>
<feature type="domain" description="GHMP kinase C-terminal" evidence="11">
    <location>
        <begin position="211"/>
        <end position="266"/>
    </location>
</feature>
<dbReference type="eggNOG" id="COG1947">
    <property type="taxonomic scope" value="Bacteria"/>
</dbReference>
<feature type="active site" evidence="9">
    <location>
        <position position="132"/>
    </location>
</feature>
<dbReference type="Gene3D" id="3.30.230.10">
    <property type="match status" value="1"/>
</dbReference>
<evidence type="ECO:0000256" key="6">
    <source>
        <dbReference type="ARBA" id="ARBA00022777"/>
    </source>
</evidence>
<evidence type="ECO:0000259" key="11">
    <source>
        <dbReference type="Pfam" id="PF08544"/>
    </source>
</evidence>
<evidence type="ECO:0000259" key="10">
    <source>
        <dbReference type="Pfam" id="PF00288"/>
    </source>
</evidence>
<dbReference type="InterPro" id="IPR004424">
    <property type="entry name" value="IspE"/>
</dbReference>
<sequence length="277" mass="31484">MDFIRSYAKINIFLHIIDKRSDGYHNIFSLMTKIGLYDTIFIEKSDNFKIDSNVRWLPTDENNIVYKIYQKVKEIYDIPPVRFSIFKNIPAGAGLGGGSSNAEAGLTLLDRYFGLNMGYQEKMDILRSVGSDTAFFLVKDGVAYAEGRGEIVSKGPLLPKAKILLVKPSFSVSTKEAYSGVKLRLTNNYNKDKIQSFVGYGDMIKMLENDFEYTIFEKHPELGWIKKMLSNFGADGALMSGSGSTVYGLFSDEKKMNEAERFFRKFNIYWTLKTTIL</sequence>
<comment type="function">
    <text evidence="9">Catalyzes the phosphorylation of the position 2 hydroxy group of 4-diphosphocytidyl-2C-methyl-D-erythritol.</text>
</comment>
<evidence type="ECO:0000256" key="8">
    <source>
        <dbReference type="ARBA" id="ARBA00032554"/>
    </source>
</evidence>
<dbReference type="Pfam" id="PF00288">
    <property type="entry name" value="GHMP_kinases_N"/>
    <property type="match status" value="1"/>
</dbReference>
<evidence type="ECO:0000256" key="4">
    <source>
        <dbReference type="ARBA" id="ARBA00022679"/>
    </source>
</evidence>
<evidence type="ECO:0000256" key="1">
    <source>
        <dbReference type="ARBA" id="ARBA00009684"/>
    </source>
</evidence>
<dbReference type="NCBIfam" id="TIGR00154">
    <property type="entry name" value="ispE"/>
    <property type="match status" value="1"/>
</dbReference>
<keyword evidence="7 9" id="KW-0067">ATP-binding</keyword>
<dbReference type="STRING" id="768670.Calni_0238"/>
<dbReference type="EC" id="2.7.1.148" evidence="2 9"/>
<evidence type="ECO:0000256" key="2">
    <source>
        <dbReference type="ARBA" id="ARBA00012052"/>
    </source>
</evidence>
<organism evidence="12 13">
    <name type="scientific">Calditerrivibrio nitroreducens (strain DSM 19672 / NBRC 101217 / Yu37-1)</name>
    <dbReference type="NCBI Taxonomy" id="768670"/>
    <lineage>
        <taxon>Bacteria</taxon>
        <taxon>Pseudomonadati</taxon>
        <taxon>Deferribacterota</taxon>
        <taxon>Deferribacteres</taxon>
        <taxon>Deferribacterales</taxon>
        <taxon>Calditerrivibrionaceae</taxon>
    </lineage>
</organism>
<evidence type="ECO:0000313" key="13">
    <source>
        <dbReference type="Proteomes" id="UP000007039"/>
    </source>
</evidence>
<dbReference type="InterPro" id="IPR014721">
    <property type="entry name" value="Ribsml_uS5_D2-typ_fold_subgr"/>
</dbReference>
<evidence type="ECO:0000256" key="3">
    <source>
        <dbReference type="ARBA" id="ARBA00017473"/>
    </source>
</evidence>
<comment type="catalytic activity">
    <reaction evidence="9">
        <text>4-CDP-2-C-methyl-D-erythritol + ATP = 4-CDP-2-C-methyl-D-erythritol 2-phosphate + ADP + H(+)</text>
        <dbReference type="Rhea" id="RHEA:18437"/>
        <dbReference type="ChEBI" id="CHEBI:15378"/>
        <dbReference type="ChEBI" id="CHEBI:30616"/>
        <dbReference type="ChEBI" id="CHEBI:57823"/>
        <dbReference type="ChEBI" id="CHEBI:57919"/>
        <dbReference type="ChEBI" id="CHEBI:456216"/>
        <dbReference type="EC" id="2.7.1.148"/>
    </reaction>
</comment>
<accession>E4TJI9</accession>
<dbReference type="GO" id="GO:0050515">
    <property type="term" value="F:4-(cytidine 5'-diphospho)-2-C-methyl-D-erythritol kinase activity"/>
    <property type="evidence" value="ECO:0007669"/>
    <property type="project" value="UniProtKB-UniRule"/>
</dbReference>
<keyword evidence="13" id="KW-1185">Reference proteome</keyword>
<dbReference type="GO" id="GO:0019288">
    <property type="term" value="P:isopentenyl diphosphate biosynthetic process, methylerythritol 4-phosphate pathway"/>
    <property type="evidence" value="ECO:0007669"/>
    <property type="project" value="UniProtKB-UniRule"/>
</dbReference>
<dbReference type="Proteomes" id="UP000007039">
    <property type="component" value="Chromosome"/>
</dbReference>
<dbReference type="InterPro" id="IPR036554">
    <property type="entry name" value="GHMP_kinase_C_sf"/>
</dbReference>
<dbReference type="RefSeq" id="WP_013450368.1">
    <property type="nucleotide sequence ID" value="NC_014758.1"/>
</dbReference>
<keyword evidence="6 9" id="KW-0418">Kinase</keyword>
<keyword evidence="4 9" id="KW-0808">Transferase</keyword>
<feature type="domain" description="GHMP kinase N-terminal" evidence="10">
    <location>
        <begin position="63"/>
        <end position="137"/>
    </location>
</feature>
<gene>
    <name evidence="9" type="primary">ispE</name>
    <name evidence="12" type="ordered locus">Calni_0238</name>
</gene>
<dbReference type="HOGENOM" id="CLU_053057_2_0_0"/>
<dbReference type="UniPathway" id="UPA00056">
    <property type="reaction ID" value="UER00094"/>
</dbReference>
<dbReference type="Pfam" id="PF08544">
    <property type="entry name" value="GHMP_kinases_C"/>
    <property type="match status" value="1"/>
</dbReference>
<evidence type="ECO:0000256" key="5">
    <source>
        <dbReference type="ARBA" id="ARBA00022741"/>
    </source>
</evidence>
<reference evidence="12 13" key="1">
    <citation type="journal article" date="2011" name="Stand. Genomic Sci.">
        <title>Complete genome sequence of Calditerrivibrio nitroreducens type strain (Yu37-1).</title>
        <authorList>
            <person name="Pitluck S."/>
            <person name="Sikorski J."/>
            <person name="Zeytun A."/>
            <person name="Lapidus A."/>
            <person name="Nolan M."/>
            <person name="Lucas S."/>
            <person name="Hammon N."/>
            <person name="Deshpande S."/>
            <person name="Cheng J.F."/>
            <person name="Tapia R."/>
            <person name="Han C."/>
            <person name="Goodwin L."/>
            <person name="Liolios K."/>
            <person name="Pagani I."/>
            <person name="Ivanova N."/>
            <person name="Mavromatis K."/>
            <person name="Pati A."/>
            <person name="Chen A."/>
            <person name="Palaniappan K."/>
            <person name="Hauser L."/>
            <person name="Chang Y.J."/>
            <person name="Jeffries C.D."/>
            <person name="Detter J.C."/>
            <person name="Brambilla E."/>
            <person name="Djao O.D."/>
            <person name="Rohde M."/>
            <person name="Spring S."/>
            <person name="Goker M."/>
            <person name="Woyke T."/>
            <person name="Bristow J."/>
            <person name="Eisen J.A."/>
            <person name="Markowitz V."/>
            <person name="Hugenholtz P."/>
            <person name="Kyrpides N.C."/>
            <person name="Klenk H.P."/>
            <person name="Land M."/>
        </authorList>
    </citation>
    <scope>NUCLEOTIDE SEQUENCE [LARGE SCALE GENOMIC DNA]</scope>
    <source>
        <strain evidence="13">DSM 19672 / NBRC 101217 / Yu37-1</strain>
    </source>
</reference>
<evidence type="ECO:0000256" key="9">
    <source>
        <dbReference type="HAMAP-Rule" id="MF_00061"/>
    </source>
</evidence>
<dbReference type="InterPro" id="IPR006204">
    <property type="entry name" value="GHMP_kinase_N_dom"/>
</dbReference>
<protein>
    <recommendedName>
        <fullName evidence="3 9">4-diphosphocytidyl-2-C-methyl-D-erythritol kinase</fullName>
        <shortName evidence="9">CMK</shortName>
        <ecNumber evidence="2 9">2.7.1.148</ecNumber>
    </recommendedName>
    <alternativeName>
        <fullName evidence="8 9">4-(cytidine-5'-diphospho)-2-C-methyl-D-erythritol kinase</fullName>
    </alternativeName>
</protein>
<dbReference type="Gene3D" id="3.30.70.890">
    <property type="entry name" value="GHMP kinase, C-terminal domain"/>
    <property type="match status" value="1"/>
</dbReference>
<dbReference type="KEGG" id="cni:Calni_0238"/>
<dbReference type="EMBL" id="CP002347">
    <property type="protein sequence ID" value="ADR18151.1"/>
    <property type="molecule type" value="Genomic_DNA"/>
</dbReference>
<dbReference type="PANTHER" id="PTHR43527">
    <property type="entry name" value="4-DIPHOSPHOCYTIDYL-2-C-METHYL-D-ERYTHRITOL KINASE, CHLOROPLASTIC"/>
    <property type="match status" value="1"/>
</dbReference>
<dbReference type="GO" id="GO:0016114">
    <property type="term" value="P:terpenoid biosynthetic process"/>
    <property type="evidence" value="ECO:0007669"/>
    <property type="project" value="UniProtKB-UniRule"/>
</dbReference>
<evidence type="ECO:0000256" key="7">
    <source>
        <dbReference type="ARBA" id="ARBA00022840"/>
    </source>
</evidence>
<dbReference type="PANTHER" id="PTHR43527:SF2">
    <property type="entry name" value="4-DIPHOSPHOCYTIDYL-2-C-METHYL-D-ERYTHRITOL KINASE, CHLOROPLASTIC"/>
    <property type="match status" value="1"/>
</dbReference>